<evidence type="ECO:0000259" key="4">
    <source>
        <dbReference type="Pfam" id="PF01420"/>
    </source>
</evidence>
<dbReference type="InterPro" id="IPR000055">
    <property type="entry name" value="Restrct_endonuc_typeI_TRD"/>
</dbReference>
<dbReference type="GO" id="GO:0009307">
    <property type="term" value="P:DNA restriction-modification system"/>
    <property type="evidence" value="ECO:0007669"/>
    <property type="project" value="UniProtKB-KW"/>
</dbReference>
<dbReference type="EMBL" id="CP016503">
    <property type="protein sequence ID" value="ANV97416.1"/>
    <property type="molecule type" value="Genomic_DNA"/>
</dbReference>
<dbReference type="KEGG" id="het:BBW65_00650"/>
<dbReference type="STRING" id="222136.BBW65_00650"/>
<gene>
    <name evidence="5" type="ORF">BBW65_00650</name>
</gene>
<proteinExistence type="inferred from homology"/>
<dbReference type="Gene3D" id="3.90.220.20">
    <property type="entry name" value="DNA methylase specificity domains"/>
    <property type="match status" value="1"/>
</dbReference>
<keyword evidence="3" id="KW-0238">DNA-binding</keyword>
<dbReference type="GO" id="GO:0003677">
    <property type="term" value="F:DNA binding"/>
    <property type="evidence" value="ECO:0007669"/>
    <property type="project" value="UniProtKB-KW"/>
</dbReference>
<name>A0A1B1U3T9_9HELI</name>
<dbReference type="SUPFAM" id="SSF116734">
    <property type="entry name" value="DNA methylase specificity domain"/>
    <property type="match status" value="1"/>
</dbReference>
<dbReference type="PANTHER" id="PTHR30408">
    <property type="entry name" value="TYPE-1 RESTRICTION ENZYME ECOKI SPECIFICITY PROTEIN"/>
    <property type="match status" value="1"/>
</dbReference>
<reference evidence="6" key="1">
    <citation type="submission" date="2016-07" db="EMBL/GenBank/DDBJ databases">
        <authorList>
            <person name="Florea S."/>
            <person name="Webb J.S."/>
            <person name="Jaromczyk J."/>
            <person name="Schardl C.L."/>
        </authorList>
    </citation>
    <scope>NUCLEOTIDE SEQUENCE [LARGE SCALE GENOMIC DNA]</scope>
    <source>
        <strain evidence="6">MIT 01-6242</strain>
    </source>
</reference>
<accession>A0A1B1U3T9</accession>
<evidence type="ECO:0000313" key="5">
    <source>
        <dbReference type="EMBL" id="ANV97416.1"/>
    </source>
</evidence>
<evidence type="ECO:0000256" key="2">
    <source>
        <dbReference type="ARBA" id="ARBA00022747"/>
    </source>
</evidence>
<dbReference type="PANTHER" id="PTHR30408:SF13">
    <property type="entry name" value="TYPE I RESTRICTION ENZYME HINDI SPECIFICITY SUBUNIT"/>
    <property type="match status" value="1"/>
</dbReference>
<protein>
    <recommendedName>
        <fullName evidence="4">Type I restriction modification DNA specificity domain-containing protein</fullName>
    </recommendedName>
</protein>
<keyword evidence="6" id="KW-1185">Reference proteome</keyword>
<evidence type="ECO:0000256" key="1">
    <source>
        <dbReference type="ARBA" id="ARBA00010923"/>
    </source>
</evidence>
<organism evidence="5 6">
    <name type="scientific">Helicobacter enhydrae</name>
    <dbReference type="NCBI Taxonomy" id="222136"/>
    <lineage>
        <taxon>Bacteria</taxon>
        <taxon>Pseudomonadati</taxon>
        <taxon>Campylobacterota</taxon>
        <taxon>Epsilonproteobacteria</taxon>
        <taxon>Campylobacterales</taxon>
        <taxon>Helicobacteraceae</taxon>
        <taxon>Helicobacter</taxon>
    </lineage>
</organism>
<keyword evidence="2" id="KW-0680">Restriction system</keyword>
<dbReference type="RefSeq" id="WP_066338387.1">
    <property type="nucleotide sequence ID" value="NZ_CP016503.1"/>
</dbReference>
<evidence type="ECO:0000313" key="6">
    <source>
        <dbReference type="Proteomes" id="UP000092884"/>
    </source>
</evidence>
<comment type="similarity">
    <text evidence="1">Belongs to the type-I restriction system S methylase family.</text>
</comment>
<feature type="domain" description="Type I restriction modification DNA specificity" evidence="4">
    <location>
        <begin position="2"/>
        <end position="177"/>
    </location>
</feature>
<dbReference type="Proteomes" id="UP000092884">
    <property type="component" value="Chromosome"/>
</dbReference>
<dbReference type="AlphaFoldDB" id="A0A1B1U3T9"/>
<sequence>MMRKLGDLSSFRSGLQLSRSQNQKDDADFSYRVIRISNFGDLGTLDLRDLDQVAFAKPILKDNLTQEGDVLVRLKAPLKAVYITKDYAGYVFSSVMAVIQTDPNLLLPQYLAHYLNSSIPQGYFQECSTNGTTMSFLRLMDLRELEIHLPSLELQHKIAQFVCESDKKLALLQEKIKIETSLRNGRFKQFITQGENQ</sequence>
<dbReference type="Pfam" id="PF01420">
    <property type="entry name" value="Methylase_S"/>
    <property type="match status" value="1"/>
</dbReference>
<dbReference type="InterPro" id="IPR052021">
    <property type="entry name" value="Type-I_RS_S_subunit"/>
</dbReference>
<dbReference type="InterPro" id="IPR044946">
    <property type="entry name" value="Restrct_endonuc_typeI_TRD_sf"/>
</dbReference>
<evidence type="ECO:0000256" key="3">
    <source>
        <dbReference type="ARBA" id="ARBA00023125"/>
    </source>
</evidence>